<keyword evidence="1 3" id="KW-0853">WD repeat</keyword>
<keyword evidence="7" id="KW-0808">Transferase</keyword>
<evidence type="ECO:0000256" key="4">
    <source>
        <dbReference type="SAM" id="Coils"/>
    </source>
</evidence>
<dbReference type="PANTHER" id="PTHR19848">
    <property type="entry name" value="WD40 REPEAT PROTEIN"/>
    <property type="match status" value="1"/>
</dbReference>
<evidence type="ECO:0000313" key="7">
    <source>
        <dbReference type="EMBL" id="MCM2372762.1"/>
    </source>
</evidence>
<dbReference type="SUPFAM" id="SSF50978">
    <property type="entry name" value="WD40 repeat-like"/>
    <property type="match status" value="2"/>
</dbReference>
<dbReference type="InterPro" id="IPR015943">
    <property type="entry name" value="WD40/YVTN_repeat-like_dom_sf"/>
</dbReference>
<sequence>MTNESAADDEAIQVLLAELLEAAERGEAIDREQLCSLYPQYADSICEFLDNNGLVRDAMAVFRDDATERPIDSAFAPTLDSQAAGQSTKFEIGDSLRYVGEYEIVDEIARGGMGIVFRARQSQLRRDVALKMILAGRLASDADVDRFYREARAAAALKHPNIVSVHEVGEHEGHHYFTMDLVDGRSLASSISEETLSPKKAAELIKTVTLAIAYAHHQGVLHRDLKPANILIDESGQPHVTDFGLAKTLSRDATDNDLTATGQILGTPSYMAPEQALAKHQLVGVACDVYSLGAILYACLSGRGPFVADSAVDTIRQVIEKEPVSLRLLNPQVPKDLETICLKCLQKEPQSRYGTAGELACDLDRFLEGRPVSARPISRISKTMRWCRRNRVVVAAAVALITSLCLGIIGTTIGLARAMTSEQKAISDRNKATELAADNRALAIRERDAKRELQELSEQLAKQLKQETVWRLAAQSEATRMEMPVLSLLLAIEAVETTWRDDHSVLPVAHQTIVDALSQVKGVPLVGHSEPVYSIDIAPGGRWMYTTSKDGAIRRWDLSREEIEATPTVIRGHGVLGVAPTVHGRWVSGTRATADGRWLVSIGHDKTTRLWDLKSQNPATSHRILEHRTGTVSQVAISPDGRWLATAGYIDPTISLWDLSAGADVRKVTLNGHSSFVTGLEFTPDGKRLISASQATARIWNYQDPEDSESIPLRGHTSTILTLAISENSQRLVTAGADRTIRVWDLAAENPGAKPVILTGHEATVRDLDLTPDGRTLVSASEDRTARVWDLDAESHLRLTLKGHRNWVKRVKITSDGRYVITGSEDKTLRLWDLNATDPMFRELKGHESPIRGIVLDEDHSRFVTISDDLAAREWSLQSFTREGIVRVVDERAWVNSVSITNDMEWLVTTGTFLPDSRSNGSRSWTKVIRLKTNESAFYTSGTARPKISKQLSQAFATDADGSVRVLKLDSRSLGRTDTFLKLPEWHAARIAINTKGTRLAVVYRQSSRVKRKAVLWDVSTAPPEIYFERPAASDCCVISSDEKLATVGDDWNINITNLANPHQPASVLNGHNEPLTAMEWGPEGRWLVSGGQDKIIKIWDALADDPSSTVISLRGHNNTIKHLAISPDGRWLVSTDNDDVTVRLWNLAAWDRGPSYVTLSGHRGTISNVSFSPDSKMLVTGSSDHTARVWYLDESPSNAIAKSIVLKGHDDDVSDACFTSDGAQVVTSSRDGTVRFWKVNPKAVLEDARRRAGRRLTEKERSRFLSQPIRHLGS</sequence>
<keyword evidence="7" id="KW-0418">Kinase</keyword>
<dbReference type="PROSITE" id="PS50082">
    <property type="entry name" value="WD_REPEATS_2"/>
    <property type="match status" value="12"/>
</dbReference>
<feature type="repeat" description="WD" evidence="3">
    <location>
        <begin position="713"/>
        <end position="746"/>
    </location>
</feature>
<dbReference type="RefSeq" id="WP_250930397.1">
    <property type="nucleotide sequence ID" value="NZ_JAMQBK010000052.1"/>
</dbReference>
<evidence type="ECO:0000256" key="2">
    <source>
        <dbReference type="ARBA" id="ARBA00022737"/>
    </source>
</evidence>
<keyword evidence="8" id="KW-1185">Reference proteome</keyword>
<proteinExistence type="predicted"/>
<gene>
    <name evidence="7" type="ORF">NB063_19280</name>
</gene>
<keyword evidence="5" id="KW-0472">Membrane</keyword>
<dbReference type="Gene3D" id="1.10.510.10">
    <property type="entry name" value="Transferase(Phosphotransferase) domain 1"/>
    <property type="match status" value="1"/>
</dbReference>
<evidence type="ECO:0000259" key="6">
    <source>
        <dbReference type="PROSITE" id="PS50011"/>
    </source>
</evidence>
<feature type="repeat" description="WD" evidence="3">
    <location>
        <begin position="670"/>
        <end position="710"/>
    </location>
</feature>
<dbReference type="PROSITE" id="PS50011">
    <property type="entry name" value="PROTEIN_KINASE_DOM"/>
    <property type="match status" value="1"/>
</dbReference>
<feature type="repeat" description="WD" evidence="3">
    <location>
        <begin position="758"/>
        <end position="799"/>
    </location>
</feature>
<dbReference type="PANTHER" id="PTHR19848:SF8">
    <property type="entry name" value="F-BOX AND WD REPEAT DOMAIN CONTAINING 7"/>
    <property type="match status" value="1"/>
</dbReference>
<dbReference type="CDD" id="cd14014">
    <property type="entry name" value="STKc_PknB_like"/>
    <property type="match status" value="1"/>
</dbReference>
<feature type="repeat" description="WD" evidence="3">
    <location>
        <begin position="1207"/>
        <end position="1248"/>
    </location>
</feature>
<dbReference type="InterPro" id="IPR036322">
    <property type="entry name" value="WD40_repeat_dom_sf"/>
</dbReference>
<evidence type="ECO:0000256" key="5">
    <source>
        <dbReference type="SAM" id="Phobius"/>
    </source>
</evidence>
<dbReference type="Pfam" id="PF00069">
    <property type="entry name" value="Pkinase"/>
    <property type="match status" value="1"/>
</dbReference>
<feature type="repeat" description="WD" evidence="3">
    <location>
        <begin position="525"/>
        <end position="566"/>
    </location>
</feature>
<reference evidence="7 8" key="1">
    <citation type="journal article" date="2022" name="Syst. Appl. Microbiol.">
        <title>Rhodopirellula aestuarii sp. nov., a novel member of the genus Rhodopirellula isolated from brackish sediments collected in the Tagus River estuary, Portugal.</title>
        <authorList>
            <person name="Vitorino I.R."/>
            <person name="Klimek D."/>
            <person name="Calusinska M."/>
            <person name="Lobo-da-Cunha A."/>
            <person name="Vasconcelos V."/>
            <person name="Lage O.M."/>
        </authorList>
    </citation>
    <scope>NUCLEOTIDE SEQUENCE [LARGE SCALE GENOMIC DNA]</scope>
    <source>
        <strain evidence="7 8">ICT_H3.1</strain>
    </source>
</reference>
<comment type="caution">
    <text evidence="7">The sequence shown here is derived from an EMBL/GenBank/DDBJ whole genome shotgun (WGS) entry which is preliminary data.</text>
</comment>
<dbReference type="Gene3D" id="2.130.10.10">
    <property type="entry name" value="YVTN repeat-like/Quinoprotein amine dehydrogenase"/>
    <property type="match status" value="5"/>
</dbReference>
<feature type="repeat" description="WD" evidence="3">
    <location>
        <begin position="1069"/>
        <end position="1110"/>
    </location>
</feature>
<dbReference type="PRINTS" id="PR00320">
    <property type="entry name" value="GPROTEINBRPT"/>
</dbReference>
<dbReference type="InterPro" id="IPR019775">
    <property type="entry name" value="WD40_repeat_CS"/>
</dbReference>
<dbReference type="PROSITE" id="PS50294">
    <property type="entry name" value="WD_REPEATS_REGION"/>
    <property type="match status" value="8"/>
</dbReference>
<feature type="transmembrane region" description="Helical" evidence="5">
    <location>
        <begin position="392"/>
        <end position="416"/>
    </location>
</feature>
<name>A0ABT0U724_9BACT</name>
<feature type="coiled-coil region" evidence="4">
    <location>
        <begin position="439"/>
        <end position="466"/>
    </location>
</feature>
<dbReference type="InterPro" id="IPR020472">
    <property type="entry name" value="WD40_PAC1"/>
</dbReference>
<feature type="repeat" description="WD" evidence="3">
    <location>
        <begin position="844"/>
        <end position="879"/>
    </location>
</feature>
<dbReference type="SMART" id="SM00220">
    <property type="entry name" value="S_TKc"/>
    <property type="match status" value="1"/>
</dbReference>
<dbReference type="Pfam" id="PF00400">
    <property type="entry name" value="WD40"/>
    <property type="match status" value="10"/>
</dbReference>
<keyword evidence="5" id="KW-1133">Transmembrane helix</keyword>
<evidence type="ECO:0000313" key="8">
    <source>
        <dbReference type="Proteomes" id="UP001202961"/>
    </source>
</evidence>
<dbReference type="EMBL" id="JAMQBK010000052">
    <property type="protein sequence ID" value="MCM2372762.1"/>
    <property type="molecule type" value="Genomic_DNA"/>
</dbReference>
<protein>
    <submittedName>
        <fullName evidence="7">Protein kinase</fullName>
    </submittedName>
</protein>
<dbReference type="Proteomes" id="UP001202961">
    <property type="component" value="Unassembled WGS sequence"/>
</dbReference>
<dbReference type="SMART" id="SM00320">
    <property type="entry name" value="WD40"/>
    <property type="match status" value="13"/>
</dbReference>
<dbReference type="SUPFAM" id="SSF101908">
    <property type="entry name" value="Putative isomerase YbhE"/>
    <property type="match status" value="1"/>
</dbReference>
<evidence type="ECO:0000256" key="3">
    <source>
        <dbReference type="PROSITE-ProRule" id="PRU00221"/>
    </source>
</evidence>
<dbReference type="InterPro" id="IPR011009">
    <property type="entry name" value="Kinase-like_dom_sf"/>
</dbReference>
<dbReference type="InterPro" id="IPR000719">
    <property type="entry name" value="Prot_kinase_dom"/>
</dbReference>
<dbReference type="Gene3D" id="3.30.200.20">
    <property type="entry name" value="Phosphorylase Kinase, domain 1"/>
    <property type="match status" value="1"/>
</dbReference>
<dbReference type="SUPFAM" id="SSF56112">
    <property type="entry name" value="Protein kinase-like (PK-like)"/>
    <property type="match status" value="1"/>
</dbReference>
<dbReference type="InterPro" id="IPR008271">
    <property type="entry name" value="Ser/Thr_kinase_AS"/>
</dbReference>
<keyword evidence="2" id="KW-0677">Repeat</keyword>
<feature type="repeat" description="WD" evidence="3">
    <location>
        <begin position="1114"/>
        <end position="1148"/>
    </location>
</feature>
<dbReference type="InterPro" id="IPR001680">
    <property type="entry name" value="WD40_rpt"/>
</dbReference>
<feature type="repeat" description="WD" evidence="3">
    <location>
        <begin position="801"/>
        <end position="842"/>
    </location>
</feature>
<evidence type="ECO:0000256" key="1">
    <source>
        <dbReference type="ARBA" id="ARBA00022574"/>
    </source>
</evidence>
<feature type="repeat" description="WD" evidence="3">
    <location>
        <begin position="625"/>
        <end position="667"/>
    </location>
</feature>
<feature type="domain" description="Protein kinase" evidence="6">
    <location>
        <begin position="102"/>
        <end position="367"/>
    </location>
</feature>
<keyword evidence="4" id="KW-0175">Coiled coil</keyword>
<dbReference type="CDD" id="cd00200">
    <property type="entry name" value="WD40"/>
    <property type="match status" value="2"/>
</dbReference>
<dbReference type="PROSITE" id="PS00108">
    <property type="entry name" value="PROTEIN_KINASE_ST"/>
    <property type="match status" value="1"/>
</dbReference>
<organism evidence="7 8">
    <name type="scientific">Aporhodopirellula aestuarii</name>
    <dbReference type="NCBI Taxonomy" id="2950107"/>
    <lineage>
        <taxon>Bacteria</taxon>
        <taxon>Pseudomonadati</taxon>
        <taxon>Planctomycetota</taxon>
        <taxon>Planctomycetia</taxon>
        <taxon>Pirellulales</taxon>
        <taxon>Pirellulaceae</taxon>
        <taxon>Aporhodopirellula</taxon>
    </lineage>
</organism>
<dbReference type="PROSITE" id="PS00678">
    <property type="entry name" value="WD_REPEATS_1"/>
    <property type="match status" value="5"/>
</dbReference>
<keyword evidence="5" id="KW-0812">Transmembrane</keyword>
<feature type="repeat" description="WD" evidence="3">
    <location>
        <begin position="1160"/>
        <end position="1201"/>
    </location>
</feature>
<accession>A0ABT0U724</accession>
<dbReference type="GO" id="GO:0016301">
    <property type="term" value="F:kinase activity"/>
    <property type="evidence" value="ECO:0007669"/>
    <property type="project" value="UniProtKB-KW"/>
</dbReference>
<feature type="repeat" description="WD" evidence="3">
    <location>
        <begin position="580"/>
        <end position="621"/>
    </location>
</feature>